<dbReference type="KEGG" id="pry:Prubr_20930"/>
<dbReference type="Proteomes" id="UP000680866">
    <property type="component" value="Chromosome"/>
</dbReference>
<keyword evidence="2" id="KW-1185">Reference proteome</keyword>
<dbReference type="EMBL" id="AP023359">
    <property type="protein sequence ID" value="BCJ65072.1"/>
    <property type="molecule type" value="Genomic_DNA"/>
</dbReference>
<evidence type="ECO:0000313" key="2">
    <source>
        <dbReference type="Proteomes" id="UP000680866"/>
    </source>
</evidence>
<organism evidence="1 2">
    <name type="scientific">Polymorphospora rubra</name>
    <dbReference type="NCBI Taxonomy" id="338584"/>
    <lineage>
        <taxon>Bacteria</taxon>
        <taxon>Bacillati</taxon>
        <taxon>Actinomycetota</taxon>
        <taxon>Actinomycetes</taxon>
        <taxon>Micromonosporales</taxon>
        <taxon>Micromonosporaceae</taxon>
        <taxon>Polymorphospora</taxon>
    </lineage>
</organism>
<dbReference type="RefSeq" id="WP_212824282.1">
    <property type="nucleotide sequence ID" value="NZ_AP023359.1"/>
</dbReference>
<reference evidence="1" key="1">
    <citation type="submission" date="2020-08" db="EMBL/GenBank/DDBJ databases">
        <title>Whole genome shotgun sequence of Polymorphospora rubra NBRC 101157.</title>
        <authorList>
            <person name="Komaki H."/>
            <person name="Tamura T."/>
        </authorList>
    </citation>
    <scope>NUCLEOTIDE SEQUENCE</scope>
    <source>
        <strain evidence="1">NBRC 101157</strain>
    </source>
</reference>
<name>A0A810MVM3_9ACTN</name>
<evidence type="ECO:0000313" key="1">
    <source>
        <dbReference type="EMBL" id="BCJ65072.1"/>
    </source>
</evidence>
<sequence>MLNASSSPEPERTSRPYGLIHLESVPFDTHISITVWAGPNRIDELSRNFDDVRAARAYYAQIRDLAEQNLTPVEIVDQVRLAPMYAQWAAEAVLENAAAAEVIAEAEAITVEAGARTFDDVKTDLAGFASSPQVRRRRAVVRGKYSPAQLRLRKRMAENNGRITRGKGASIAQLEGLAAKGDVYLEKVQVSASVFRTTGATLTAQGWKAEGYDRRGEQQVRDDLAEAMRRHNSRAIARLNAELDTYSTPADDTLAADVLATLTSPAPMETPPRARGDVGQHPVLMFSDATPDAAELDAMAADTALLMVVGTDDEIRAELGLPDSVSPQAIQQFRAMYVRSDNPR</sequence>
<protein>
    <submittedName>
        <fullName evidence="1">Uncharacterized protein</fullName>
    </submittedName>
</protein>
<accession>A0A810MVM3</accession>
<dbReference type="AlphaFoldDB" id="A0A810MVM3"/>
<gene>
    <name evidence="1" type="ORF">Prubr_20930</name>
</gene>
<proteinExistence type="predicted"/>